<evidence type="ECO:0000256" key="2">
    <source>
        <dbReference type="ARBA" id="ARBA00022448"/>
    </source>
</evidence>
<organism evidence="13 14">
    <name type="scientific">Rathayibacter tritici</name>
    <dbReference type="NCBI Taxonomy" id="33888"/>
    <lineage>
        <taxon>Bacteria</taxon>
        <taxon>Bacillati</taxon>
        <taxon>Actinomycetota</taxon>
        <taxon>Actinomycetes</taxon>
        <taxon>Micrococcales</taxon>
        <taxon>Microbacteriaceae</taxon>
        <taxon>Rathayibacter</taxon>
    </lineage>
</organism>
<evidence type="ECO:0000256" key="11">
    <source>
        <dbReference type="SAM" id="MobiDB-lite"/>
    </source>
</evidence>
<dbReference type="CDD" id="cd06579">
    <property type="entry name" value="TM_PBP1_transp_AraH_like"/>
    <property type="match status" value="1"/>
</dbReference>
<evidence type="ECO:0000256" key="8">
    <source>
        <dbReference type="ARBA" id="ARBA00023136"/>
    </source>
</evidence>
<evidence type="ECO:0000256" key="1">
    <source>
        <dbReference type="ARBA" id="ARBA00004651"/>
    </source>
</evidence>
<feature type="transmembrane region" description="Helical" evidence="12">
    <location>
        <begin position="280"/>
        <end position="297"/>
    </location>
</feature>
<keyword evidence="2" id="KW-0813">Transport</keyword>
<comment type="subcellular location">
    <subcellularLocation>
        <location evidence="1">Cell membrane</location>
        <topology evidence="1">Multi-pass membrane protein</topology>
    </subcellularLocation>
</comment>
<protein>
    <recommendedName>
        <fullName evidence="10">Xylose transport system permease protein XylH</fullName>
    </recommendedName>
</protein>
<dbReference type="EMBL" id="CP015515">
    <property type="protein sequence ID" value="AND15202.1"/>
    <property type="molecule type" value="Genomic_DNA"/>
</dbReference>
<feature type="transmembrane region" description="Helical" evidence="12">
    <location>
        <begin position="255"/>
        <end position="273"/>
    </location>
</feature>
<gene>
    <name evidence="13" type="ORF">A6122_0032</name>
</gene>
<keyword evidence="4" id="KW-0997">Cell inner membrane</keyword>
<evidence type="ECO:0000256" key="10">
    <source>
        <dbReference type="ARBA" id="ARBA00035686"/>
    </source>
</evidence>
<dbReference type="PATRIC" id="fig|33888.3.peg.33"/>
<dbReference type="PANTHER" id="PTHR32196">
    <property type="entry name" value="ABC TRANSPORTER PERMEASE PROTEIN YPHD-RELATED-RELATED"/>
    <property type="match status" value="1"/>
</dbReference>
<dbReference type="GO" id="GO:0005886">
    <property type="term" value="C:plasma membrane"/>
    <property type="evidence" value="ECO:0007669"/>
    <property type="project" value="UniProtKB-SubCell"/>
</dbReference>
<evidence type="ECO:0000313" key="13">
    <source>
        <dbReference type="EMBL" id="AND15202.1"/>
    </source>
</evidence>
<dbReference type="KEGG" id="rtn:A6122_0032"/>
<dbReference type="OrthoDB" id="3468954at2"/>
<dbReference type="STRING" id="33888.A6122_0032"/>
<dbReference type="PANTHER" id="PTHR32196:SF32">
    <property type="entry name" value="XYLOSE TRANSPORT SYSTEM PERMEASE PROTEIN XYLH"/>
    <property type="match status" value="1"/>
</dbReference>
<dbReference type="Pfam" id="PF02653">
    <property type="entry name" value="BPD_transp_2"/>
    <property type="match status" value="1"/>
</dbReference>
<dbReference type="NCBIfam" id="NF040906">
    <property type="entry name" value="GguB"/>
    <property type="match status" value="1"/>
</dbReference>
<keyword evidence="6 12" id="KW-0812">Transmembrane</keyword>
<dbReference type="Proteomes" id="UP000077071">
    <property type="component" value="Chromosome"/>
</dbReference>
<evidence type="ECO:0000256" key="3">
    <source>
        <dbReference type="ARBA" id="ARBA00022475"/>
    </source>
</evidence>
<feature type="region of interest" description="Disordered" evidence="11">
    <location>
        <begin position="1"/>
        <end position="22"/>
    </location>
</feature>
<dbReference type="GO" id="GO:0022857">
    <property type="term" value="F:transmembrane transporter activity"/>
    <property type="evidence" value="ECO:0007669"/>
    <property type="project" value="InterPro"/>
</dbReference>
<feature type="transmembrane region" description="Helical" evidence="12">
    <location>
        <begin position="193"/>
        <end position="209"/>
    </location>
</feature>
<keyword evidence="14" id="KW-1185">Reference proteome</keyword>
<evidence type="ECO:0000256" key="4">
    <source>
        <dbReference type="ARBA" id="ARBA00022519"/>
    </source>
</evidence>
<evidence type="ECO:0000256" key="7">
    <source>
        <dbReference type="ARBA" id="ARBA00022989"/>
    </source>
</evidence>
<keyword evidence="3" id="KW-1003">Cell membrane</keyword>
<dbReference type="InterPro" id="IPR001851">
    <property type="entry name" value="ABC_transp_permease"/>
</dbReference>
<feature type="transmembrane region" description="Helical" evidence="12">
    <location>
        <begin position="382"/>
        <end position="401"/>
    </location>
</feature>
<evidence type="ECO:0000256" key="5">
    <source>
        <dbReference type="ARBA" id="ARBA00022597"/>
    </source>
</evidence>
<keyword evidence="7 12" id="KW-1133">Transmembrane helix</keyword>
<evidence type="ECO:0000256" key="9">
    <source>
        <dbReference type="ARBA" id="ARBA00035611"/>
    </source>
</evidence>
<keyword evidence="8 12" id="KW-0472">Membrane</keyword>
<evidence type="ECO:0000256" key="12">
    <source>
        <dbReference type="SAM" id="Phobius"/>
    </source>
</evidence>
<feature type="transmembrane region" description="Helical" evidence="12">
    <location>
        <begin position="337"/>
        <end position="370"/>
    </location>
</feature>
<feature type="transmembrane region" description="Helical" evidence="12">
    <location>
        <begin position="230"/>
        <end position="249"/>
    </location>
</feature>
<feature type="transmembrane region" description="Helical" evidence="12">
    <location>
        <begin position="31"/>
        <end position="50"/>
    </location>
</feature>
<reference evidence="13 14" key="1">
    <citation type="submission" date="2016-05" db="EMBL/GenBank/DDBJ databases">
        <title>Complete genome sequence of Rathayibacter tritici NCPPB 1953.</title>
        <authorList>
            <person name="Park J."/>
            <person name="Lee H.-H."/>
            <person name="Lee S.-W."/>
            <person name="Seo Y.-S."/>
        </authorList>
    </citation>
    <scope>NUCLEOTIDE SEQUENCE [LARGE SCALE GENOMIC DNA]</scope>
    <source>
        <strain evidence="13 14">NCPPB 1953</strain>
    </source>
</reference>
<name>A0A160KPA4_9MICO</name>
<feature type="transmembrane region" description="Helical" evidence="12">
    <location>
        <begin position="70"/>
        <end position="98"/>
    </location>
</feature>
<evidence type="ECO:0000313" key="14">
    <source>
        <dbReference type="Proteomes" id="UP000077071"/>
    </source>
</evidence>
<dbReference type="AlphaFoldDB" id="A0A160KPA4"/>
<feature type="transmembrane region" description="Helical" evidence="12">
    <location>
        <begin position="303"/>
        <end position="325"/>
    </location>
</feature>
<dbReference type="RefSeq" id="WP_068250104.1">
    <property type="nucleotide sequence ID" value="NZ_CP015515.1"/>
</dbReference>
<comment type="function">
    <text evidence="9">Part of the binding-protein-dependent transport system for D-xylose. Probably responsible for the translocation of the substrate across the membrane.</text>
</comment>
<keyword evidence="5" id="KW-0762">Sugar transport</keyword>
<feature type="compositionally biased region" description="Low complexity" evidence="11">
    <location>
        <begin position="1"/>
        <end position="17"/>
    </location>
</feature>
<proteinExistence type="predicted"/>
<sequence length="409" mass="42355">MSATTTTAPANTPANTPSTPPKRARRLNINLRQYGILAALAIIILLFQVLTNGRLLLPGNVNNLIQQNAYVLILAIGMVMVIIAGHIDLSVGSVVAMVGAISAIAMNNWGLPWWAAVVVALVTGAIVGAWQGFWVAFVGIPAFIVTLAGMLIFRGFTLVLLTGGTINGLPTEFTAIGAGWLPGVLGGIAGRDALTLVLGLIVCVVLVAQQLRSRATLRRLELPREPLGSLIAKSAIAVVAIMALAWLLAGYSGTPIILIVLAVLILTYSFVLGRTVFGRHIYAMGGNLFAAMMSGVKTKWVNFFIFVNMGALAGVAGIVSTARAGGAVASAGQNYELDAIAAVFIGGAAVQGGVGTVVGAVIGGLVMGVLNMGLSILSVDAAWQMAIKGFVLLLAVAFDIFNKRRSGSR</sequence>
<feature type="transmembrane region" description="Helical" evidence="12">
    <location>
        <begin position="133"/>
        <end position="153"/>
    </location>
</feature>
<evidence type="ECO:0000256" key="6">
    <source>
        <dbReference type="ARBA" id="ARBA00022692"/>
    </source>
</evidence>
<feature type="transmembrane region" description="Helical" evidence="12">
    <location>
        <begin position="158"/>
        <end position="181"/>
    </location>
</feature>
<accession>A0A160KPA4</accession>